<dbReference type="STRING" id="1628148.BI198_01150"/>
<dbReference type="InterPro" id="IPR008914">
    <property type="entry name" value="PEBP"/>
</dbReference>
<proteinExistence type="predicted"/>
<dbReference type="Pfam" id="PF01161">
    <property type="entry name" value="PBP"/>
    <property type="match status" value="1"/>
</dbReference>
<comment type="caution">
    <text evidence="1">The sequence shown here is derived from an EMBL/GenBank/DDBJ whole genome shotgun (WGS) entry which is preliminary data.</text>
</comment>
<organism evidence="1 2">
    <name type="scientific">Rheinheimera salexigens</name>
    <dbReference type="NCBI Taxonomy" id="1628148"/>
    <lineage>
        <taxon>Bacteria</taxon>
        <taxon>Pseudomonadati</taxon>
        <taxon>Pseudomonadota</taxon>
        <taxon>Gammaproteobacteria</taxon>
        <taxon>Chromatiales</taxon>
        <taxon>Chromatiaceae</taxon>
        <taxon>Rheinheimera</taxon>
    </lineage>
</organism>
<keyword evidence="2" id="KW-1185">Reference proteome</keyword>
<dbReference type="InterPro" id="IPR005247">
    <property type="entry name" value="YbhB_YbcL/LppC-like"/>
</dbReference>
<dbReference type="OrthoDB" id="9797506at2"/>
<dbReference type="SUPFAM" id="SSF49777">
    <property type="entry name" value="PEBP-like"/>
    <property type="match status" value="1"/>
</dbReference>
<dbReference type="AlphaFoldDB" id="A0A1E7Q2G6"/>
<dbReference type="RefSeq" id="WP_070047892.1">
    <property type="nucleotide sequence ID" value="NZ_CBCSDO010000001.1"/>
</dbReference>
<gene>
    <name evidence="1" type="ORF">BI198_01150</name>
</gene>
<dbReference type="NCBIfam" id="TIGR00481">
    <property type="entry name" value="YbhB/YbcL family Raf kinase inhibitor-like protein"/>
    <property type="match status" value="1"/>
</dbReference>
<sequence length="163" mass="17352">MDTKIFSLTSPTIKEGHFMAKEQEFDGFGCNGNNISPELNWHNAPSGTKSFVLTVFDPDAPTGSGFWHWIVADIPGSATGLAQGAGKGSLPPGCRSFINDFGIKEFGGACPPEGHGMHRYQFTIWALPEETLPAADDARAAVVGFMLNAMALGKATLTATYAR</sequence>
<protein>
    <submittedName>
        <fullName evidence="1">Kinase inhibitor</fullName>
    </submittedName>
</protein>
<dbReference type="Gene3D" id="3.90.280.10">
    <property type="entry name" value="PEBP-like"/>
    <property type="match status" value="1"/>
</dbReference>
<dbReference type="CDD" id="cd00865">
    <property type="entry name" value="PEBP_bact_arch"/>
    <property type="match status" value="1"/>
</dbReference>
<evidence type="ECO:0000313" key="2">
    <source>
        <dbReference type="Proteomes" id="UP000242258"/>
    </source>
</evidence>
<evidence type="ECO:0000313" key="1">
    <source>
        <dbReference type="EMBL" id="OEY68326.1"/>
    </source>
</evidence>
<name>A0A1E7Q2G6_9GAMM</name>
<reference evidence="2" key="1">
    <citation type="submission" date="2016-09" db="EMBL/GenBank/DDBJ databases">
        <authorList>
            <person name="Wan X."/>
            <person name="Hou S."/>
        </authorList>
    </citation>
    <scope>NUCLEOTIDE SEQUENCE [LARGE SCALE GENOMIC DNA]</scope>
    <source>
        <strain evidence="2">KH87</strain>
    </source>
</reference>
<accession>A0A1E7Q2G6</accession>
<dbReference type="Proteomes" id="UP000242258">
    <property type="component" value="Unassembled WGS sequence"/>
</dbReference>
<dbReference type="PANTHER" id="PTHR30289:SF1">
    <property type="entry name" value="PEBP (PHOSPHATIDYLETHANOLAMINE-BINDING PROTEIN) FAMILY PROTEIN"/>
    <property type="match status" value="1"/>
</dbReference>
<dbReference type="InterPro" id="IPR036610">
    <property type="entry name" value="PEBP-like_sf"/>
</dbReference>
<dbReference type="EMBL" id="MKEK01000001">
    <property type="protein sequence ID" value="OEY68326.1"/>
    <property type="molecule type" value="Genomic_DNA"/>
</dbReference>
<dbReference type="PANTHER" id="PTHR30289">
    <property type="entry name" value="UNCHARACTERIZED PROTEIN YBCL-RELATED"/>
    <property type="match status" value="1"/>
</dbReference>